<dbReference type="Gene3D" id="2.40.10.10">
    <property type="entry name" value="Trypsin-like serine proteases"/>
    <property type="match status" value="1"/>
</dbReference>
<dbReference type="eggNOG" id="KOG3627">
    <property type="taxonomic scope" value="Eukaryota"/>
</dbReference>
<sequence length="284" mass="31178">MRTWLNFLGLLLAGTALFCSTEAIRQRGEPYPGLANVNRLRTSAMSASGPEGRVIGGSTPAAGTWPWIVSIQNIYSYHICAGIIVDKRHVVTAASCISGLRAKNLICVTGTNDWWNLTASYYQVEKIHAHCNFDKPLYHNDIALLELNEDIVYDDVTKNITLADIDELQEGDVLTMAGWGSTEAQGTYERYLQQASGTYLPVDKCRDKLQNQDDVDLGHVCVQMNVGQGACHGDTGGPLIDQQNRLVGIGNWGVPCGRGYPDVYARAAFYNDWIRTTINGCTIS</sequence>
<evidence type="ECO:0000256" key="2">
    <source>
        <dbReference type="ARBA" id="ARBA00007664"/>
    </source>
</evidence>
<dbReference type="InterPro" id="IPR009003">
    <property type="entry name" value="Peptidase_S1_PA"/>
</dbReference>
<reference evidence="12 13" key="1">
    <citation type="journal article" date="2007" name="Nature">
        <title>Evolution of genes and genomes on the Drosophila phylogeny.</title>
        <authorList>
            <consortium name="Drosophila 12 Genomes Consortium"/>
            <person name="Clark A.G."/>
            <person name="Eisen M.B."/>
            <person name="Smith D.R."/>
            <person name="Bergman C.M."/>
            <person name="Oliver B."/>
            <person name="Markow T.A."/>
            <person name="Kaufman T.C."/>
            <person name="Kellis M."/>
            <person name="Gelbart W."/>
            <person name="Iyer V.N."/>
            <person name="Pollard D.A."/>
            <person name="Sackton T.B."/>
            <person name="Larracuente A.M."/>
            <person name="Singh N.D."/>
            <person name="Abad J.P."/>
            <person name="Abt D.N."/>
            <person name="Adryan B."/>
            <person name="Aguade M."/>
            <person name="Akashi H."/>
            <person name="Anderson W.W."/>
            <person name="Aquadro C.F."/>
            <person name="Ardell D.H."/>
            <person name="Arguello R."/>
            <person name="Artieri C.G."/>
            <person name="Barbash D.A."/>
            <person name="Barker D."/>
            <person name="Barsanti P."/>
            <person name="Batterham P."/>
            <person name="Batzoglou S."/>
            <person name="Begun D."/>
            <person name="Bhutkar A."/>
            <person name="Blanco E."/>
            <person name="Bosak S.A."/>
            <person name="Bradley R.K."/>
            <person name="Brand A.D."/>
            <person name="Brent M.R."/>
            <person name="Brooks A.N."/>
            <person name="Brown R.H."/>
            <person name="Butlin R.K."/>
            <person name="Caggese C."/>
            <person name="Calvi B.R."/>
            <person name="Bernardo de Carvalho A."/>
            <person name="Caspi A."/>
            <person name="Castrezana S."/>
            <person name="Celniker S.E."/>
            <person name="Chang J.L."/>
            <person name="Chapple C."/>
            <person name="Chatterji S."/>
            <person name="Chinwalla A."/>
            <person name="Civetta A."/>
            <person name="Clifton S.W."/>
            <person name="Comeron J.M."/>
            <person name="Costello J.C."/>
            <person name="Coyne J.A."/>
            <person name="Daub J."/>
            <person name="David R.G."/>
            <person name="Delcher A.L."/>
            <person name="Delehaunty K."/>
            <person name="Do C.B."/>
            <person name="Ebling H."/>
            <person name="Edwards K."/>
            <person name="Eickbush T."/>
            <person name="Evans J.D."/>
            <person name="Filipski A."/>
            <person name="Findeiss S."/>
            <person name="Freyhult E."/>
            <person name="Fulton L."/>
            <person name="Fulton R."/>
            <person name="Garcia A.C."/>
            <person name="Gardiner A."/>
            <person name="Garfield D.A."/>
            <person name="Garvin B.E."/>
            <person name="Gibson G."/>
            <person name="Gilbert D."/>
            <person name="Gnerre S."/>
            <person name="Godfrey J."/>
            <person name="Good R."/>
            <person name="Gotea V."/>
            <person name="Gravely B."/>
            <person name="Greenberg A.J."/>
            <person name="Griffiths-Jones S."/>
            <person name="Gross S."/>
            <person name="Guigo R."/>
            <person name="Gustafson E.A."/>
            <person name="Haerty W."/>
            <person name="Hahn M.W."/>
            <person name="Halligan D.L."/>
            <person name="Halpern A.L."/>
            <person name="Halter G.M."/>
            <person name="Han M.V."/>
            <person name="Heger A."/>
            <person name="Hillier L."/>
            <person name="Hinrichs A.S."/>
            <person name="Holmes I."/>
            <person name="Hoskins R.A."/>
            <person name="Hubisz M.J."/>
            <person name="Hultmark D."/>
            <person name="Huntley M.A."/>
            <person name="Jaffe D.B."/>
            <person name="Jagadeeshan S."/>
            <person name="Jeck W.R."/>
            <person name="Johnson J."/>
            <person name="Jones C.D."/>
            <person name="Jordan W.C."/>
            <person name="Karpen G.H."/>
            <person name="Kataoka E."/>
            <person name="Keightley P.D."/>
            <person name="Kheradpour P."/>
            <person name="Kirkness E.F."/>
            <person name="Koerich L.B."/>
            <person name="Kristiansen K."/>
            <person name="Kudrna D."/>
            <person name="Kulathinal R.J."/>
            <person name="Kumar S."/>
            <person name="Kwok R."/>
            <person name="Lander E."/>
            <person name="Langley C.H."/>
            <person name="Lapoint R."/>
            <person name="Lazzaro B.P."/>
            <person name="Lee S.J."/>
            <person name="Levesque L."/>
            <person name="Li R."/>
            <person name="Lin C.F."/>
            <person name="Lin M.F."/>
            <person name="Lindblad-Toh K."/>
            <person name="Llopart A."/>
            <person name="Long M."/>
            <person name="Low L."/>
            <person name="Lozovsky E."/>
            <person name="Lu J."/>
            <person name="Luo M."/>
            <person name="Machado C.A."/>
            <person name="Makalowski W."/>
            <person name="Marzo M."/>
            <person name="Matsuda M."/>
            <person name="Matzkin L."/>
            <person name="McAllister B."/>
            <person name="McBride C.S."/>
            <person name="McKernan B."/>
            <person name="McKernan K."/>
            <person name="Mendez-Lago M."/>
            <person name="Minx P."/>
            <person name="Mollenhauer M.U."/>
            <person name="Montooth K."/>
            <person name="Mount S.M."/>
            <person name="Mu X."/>
            <person name="Myers E."/>
            <person name="Negre B."/>
            <person name="Newfeld S."/>
            <person name="Nielsen R."/>
            <person name="Noor M.A."/>
            <person name="O'Grady P."/>
            <person name="Pachter L."/>
            <person name="Papaceit M."/>
            <person name="Parisi M.J."/>
            <person name="Parisi M."/>
            <person name="Parts L."/>
            <person name="Pedersen J.S."/>
            <person name="Pesole G."/>
            <person name="Phillippy A.M."/>
            <person name="Ponting C.P."/>
            <person name="Pop M."/>
            <person name="Porcelli D."/>
            <person name="Powell J.R."/>
            <person name="Prohaska S."/>
            <person name="Pruitt K."/>
            <person name="Puig M."/>
            <person name="Quesneville H."/>
            <person name="Ram K.R."/>
            <person name="Rand D."/>
            <person name="Rasmussen M.D."/>
            <person name="Reed L.K."/>
            <person name="Reenan R."/>
            <person name="Reily A."/>
            <person name="Remington K.A."/>
            <person name="Rieger T.T."/>
            <person name="Ritchie M.G."/>
            <person name="Robin C."/>
            <person name="Rogers Y.H."/>
            <person name="Rohde C."/>
            <person name="Rozas J."/>
            <person name="Rubenfield M.J."/>
            <person name="Ruiz A."/>
            <person name="Russo S."/>
            <person name="Salzberg S.L."/>
            <person name="Sanchez-Gracia A."/>
            <person name="Saranga D.J."/>
            <person name="Sato H."/>
            <person name="Schaeffer S.W."/>
            <person name="Schatz M.C."/>
            <person name="Schlenke T."/>
            <person name="Schwartz R."/>
            <person name="Segarra C."/>
            <person name="Singh R.S."/>
            <person name="Sirot L."/>
            <person name="Sirota M."/>
            <person name="Sisneros N.B."/>
            <person name="Smith C.D."/>
            <person name="Smith T.F."/>
            <person name="Spieth J."/>
            <person name="Stage D.E."/>
            <person name="Stark A."/>
            <person name="Stephan W."/>
            <person name="Strausberg R.L."/>
            <person name="Strempel S."/>
            <person name="Sturgill D."/>
            <person name="Sutton G."/>
            <person name="Sutton G.G."/>
            <person name="Tao W."/>
            <person name="Teichmann S."/>
            <person name="Tobari Y.N."/>
            <person name="Tomimura Y."/>
            <person name="Tsolas J.M."/>
            <person name="Valente V.L."/>
            <person name="Venter E."/>
            <person name="Venter J.C."/>
            <person name="Vicario S."/>
            <person name="Vieira F.G."/>
            <person name="Vilella A.J."/>
            <person name="Villasante A."/>
            <person name="Walenz B."/>
            <person name="Wang J."/>
            <person name="Wasserman M."/>
            <person name="Watts T."/>
            <person name="Wilson D."/>
            <person name="Wilson R.K."/>
            <person name="Wing R.A."/>
            <person name="Wolfner M.F."/>
            <person name="Wong A."/>
            <person name="Wong G.K."/>
            <person name="Wu C.I."/>
            <person name="Wu G."/>
            <person name="Yamamoto D."/>
            <person name="Yang H.P."/>
            <person name="Yang S.P."/>
            <person name="Yorke J.A."/>
            <person name="Yoshida K."/>
            <person name="Zdobnov E."/>
            <person name="Zhang P."/>
            <person name="Zhang Y."/>
            <person name="Zimin A.V."/>
            <person name="Baldwin J."/>
            <person name="Abdouelleil A."/>
            <person name="Abdulkadir J."/>
            <person name="Abebe A."/>
            <person name="Abera B."/>
            <person name="Abreu J."/>
            <person name="Acer S.C."/>
            <person name="Aftuck L."/>
            <person name="Alexander A."/>
            <person name="An P."/>
            <person name="Anderson E."/>
            <person name="Anderson S."/>
            <person name="Arachi H."/>
            <person name="Azer M."/>
            <person name="Bachantsang P."/>
            <person name="Barry A."/>
            <person name="Bayul T."/>
            <person name="Berlin A."/>
            <person name="Bessette D."/>
            <person name="Bloom T."/>
            <person name="Blye J."/>
            <person name="Boguslavskiy L."/>
            <person name="Bonnet C."/>
            <person name="Boukhgalter B."/>
            <person name="Bourzgui I."/>
            <person name="Brown A."/>
            <person name="Cahill P."/>
            <person name="Channer S."/>
            <person name="Cheshatsang Y."/>
            <person name="Chuda L."/>
            <person name="Citroen M."/>
            <person name="Collymore A."/>
            <person name="Cooke P."/>
            <person name="Costello M."/>
            <person name="D'Aco K."/>
            <person name="Daza R."/>
            <person name="De Haan G."/>
            <person name="DeGray S."/>
            <person name="DeMaso C."/>
            <person name="Dhargay N."/>
            <person name="Dooley K."/>
            <person name="Dooley E."/>
            <person name="Doricent M."/>
            <person name="Dorje P."/>
            <person name="Dorjee K."/>
            <person name="Dupes A."/>
            <person name="Elong R."/>
            <person name="Falk J."/>
            <person name="Farina A."/>
            <person name="Faro S."/>
            <person name="Ferguson D."/>
            <person name="Fisher S."/>
            <person name="Foley C.D."/>
            <person name="Franke A."/>
            <person name="Friedrich D."/>
            <person name="Gadbois L."/>
            <person name="Gearin G."/>
            <person name="Gearin C.R."/>
            <person name="Giannoukos G."/>
            <person name="Goode T."/>
            <person name="Graham J."/>
            <person name="Grandbois E."/>
            <person name="Grewal S."/>
            <person name="Gyaltsen K."/>
            <person name="Hafez N."/>
            <person name="Hagos B."/>
            <person name="Hall J."/>
            <person name="Henson C."/>
            <person name="Hollinger A."/>
            <person name="Honan T."/>
            <person name="Huard M.D."/>
            <person name="Hughes L."/>
            <person name="Hurhula B."/>
            <person name="Husby M.E."/>
            <person name="Kamat A."/>
            <person name="Kanga B."/>
            <person name="Kashin S."/>
            <person name="Khazanovich D."/>
            <person name="Kisner P."/>
            <person name="Lance K."/>
            <person name="Lara M."/>
            <person name="Lee W."/>
            <person name="Lennon N."/>
            <person name="Letendre F."/>
            <person name="LeVine R."/>
            <person name="Lipovsky A."/>
            <person name="Liu X."/>
            <person name="Liu J."/>
            <person name="Liu S."/>
            <person name="Lokyitsang T."/>
            <person name="Lokyitsang Y."/>
            <person name="Lubonja R."/>
            <person name="Lui A."/>
            <person name="MacDonald P."/>
            <person name="Magnisalis V."/>
            <person name="Maru K."/>
            <person name="Matthews C."/>
            <person name="McCusker W."/>
            <person name="McDonough S."/>
            <person name="Mehta T."/>
            <person name="Meldrim J."/>
            <person name="Meneus L."/>
            <person name="Mihai O."/>
            <person name="Mihalev A."/>
            <person name="Mihova T."/>
            <person name="Mittelman R."/>
            <person name="Mlenga V."/>
            <person name="Montmayeur A."/>
            <person name="Mulrain L."/>
            <person name="Navidi A."/>
            <person name="Naylor J."/>
            <person name="Negash T."/>
            <person name="Nguyen T."/>
            <person name="Nguyen N."/>
            <person name="Nicol R."/>
            <person name="Norbu C."/>
            <person name="Norbu N."/>
            <person name="Novod N."/>
            <person name="O'Neill B."/>
            <person name="Osman S."/>
            <person name="Markiewicz E."/>
            <person name="Oyono O.L."/>
            <person name="Patti C."/>
            <person name="Phunkhang P."/>
            <person name="Pierre F."/>
            <person name="Priest M."/>
            <person name="Raghuraman S."/>
            <person name="Rege F."/>
            <person name="Reyes R."/>
            <person name="Rise C."/>
            <person name="Rogov P."/>
            <person name="Ross K."/>
            <person name="Ryan E."/>
            <person name="Settipalli S."/>
            <person name="Shea T."/>
            <person name="Sherpa N."/>
            <person name="Shi L."/>
            <person name="Shih D."/>
            <person name="Sparrow T."/>
            <person name="Spaulding J."/>
            <person name="Stalker J."/>
            <person name="Stange-Thomann N."/>
            <person name="Stavropoulos S."/>
            <person name="Stone C."/>
            <person name="Strader C."/>
            <person name="Tesfaye S."/>
            <person name="Thomson T."/>
            <person name="Thoulutsang Y."/>
            <person name="Thoulutsang D."/>
            <person name="Topham K."/>
            <person name="Topping I."/>
            <person name="Tsamla T."/>
            <person name="Vassiliev H."/>
            <person name="Vo A."/>
            <person name="Wangchuk T."/>
            <person name="Wangdi T."/>
            <person name="Weiand M."/>
            <person name="Wilkinson J."/>
            <person name="Wilson A."/>
            <person name="Yadav S."/>
            <person name="Young G."/>
            <person name="Yu Q."/>
            <person name="Zembek L."/>
            <person name="Zhong D."/>
            <person name="Zimmer A."/>
            <person name="Zwirko Z."/>
            <person name="Jaffe D.B."/>
            <person name="Alvarez P."/>
            <person name="Brockman W."/>
            <person name="Butler J."/>
            <person name="Chin C."/>
            <person name="Gnerre S."/>
            <person name="Grabherr M."/>
            <person name="Kleber M."/>
            <person name="Mauceli E."/>
            <person name="MacCallum I."/>
        </authorList>
    </citation>
    <scope>NUCLEOTIDE SEQUENCE [LARGE SCALE GENOMIC DNA]</scope>
    <source>
        <strain evidence="13">Tucson 14024-0371.13</strain>
    </source>
</reference>
<dbReference type="InterPro" id="IPR001254">
    <property type="entry name" value="Trypsin_dom"/>
</dbReference>
<evidence type="ECO:0000256" key="7">
    <source>
        <dbReference type="ARBA" id="ARBA00022825"/>
    </source>
</evidence>
<evidence type="ECO:0000259" key="11">
    <source>
        <dbReference type="PROSITE" id="PS50240"/>
    </source>
</evidence>
<dbReference type="CDD" id="cd00190">
    <property type="entry name" value="Tryp_SPc"/>
    <property type="match status" value="1"/>
</dbReference>
<evidence type="ECO:0000256" key="5">
    <source>
        <dbReference type="ARBA" id="ARBA00022729"/>
    </source>
</evidence>
<evidence type="ECO:0000256" key="3">
    <source>
        <dbReference type="ARBA" id="ARBA00022525"/>
    </source>
</evidence>
<evidence type="ECO:0000256" key="10">
    <source>
        <dbReference type="SAM" id="SignalP"/>
    </source>
</evidence>
<dbReference type="MEROPS" id="S01.A94"/>
<dbReference type="PROSITE" id="PS50240">
    <property type="entry name" value="TRYPSIN_DOM"/>
    <property type="match status" value="1"/>
</dbReference>
<dbReference type="InterPro" id="IPR043504">
    <property type="entry name" value="Peptidase_S1_PA_chymotrypsin"/>
</dbReference>
<protein>
    <recommendedName>
        <fullName evidence="11">Peptidase S1 domain-containing protein</fullName>
    </recommendedName>
</protein>
<dbReference type="KEGG" id="dan:6499918"/>
<dbReference type="FunCoup" id="B3M1T6">
    <property type="interactions" value="52"/>
</dbReference>
<dbReference type="InterPro" id="IPR001314">
    <property type="entry name" value="Peptidase_S1A"/>
</dbReference>
<keyword evidence="5 10" id="KW-0732">Signal</keyword>
<evidence type="ECO:0000256" key="8">
    <source>
        <dbReference type="ARBA" id="ARBA00023145"/>
    </source>
</evidence>
<dbReference type="AlphaFoldDB" id="B3M1T6"/>
<dbReference type="InterPro" id="IPR050430">
    <property type="entry name" value="Peptidase_S1"/>
</dbReference>
<proteinExistence type="inferred from homology"/>
<dbReference type="SMR" id="B3M1T6"/>
<dbReference type="SMART" id="SM00020">
    <property type="entry name" value="Tryp_SPc"/>
    <property type="match status" value="1"/>
</dbReference>
<dbReference type="SUPFAM" id="SSF50494">
    <property type="entry name" value="Trypsin-like serine proteases"/>
    <property type="match status" value="1"/>
</dbReference>
<dbReference type="Pfam" id="PF00089">
    <property type="entry name" value="Trypsin"/>
    <property type="match status" value="1"/>
</dbReference>
<feature type="domain" description="Peptidase S1" evidence="11">
    <location>
        <begin position="54"/>
        <end position="279"/>
    </location>
</feature>
<dbReference type="Proteomes" id="UP000007801">
    <property type="component" value="Unassembled WGS sequence"/>
</dbReference>
<dbReference type="HOGENOM" id="CLU_006842_7_4_1"/>
<dbReference type="EMBL" id="CH902617">
    <property type="protein sequence ID" value="EDV42196.2"/>
    <property type="molecule type" value="Genomic_DNA"/>
</dbReference>
<evidence type="ECO:0000256" key="4">
    <source>
        <dbReference type="ARBA" id="ARBA00022670"/>
    </source>
</evidence>
<keyword evidence="3" id="KW-0964">Secreted</keyword>
<comment type="similarity">
    <text evidence="2">Belongs to the peptidase S1 family.</text>
</comment>
<dbReference type="GeneID" id="6499918"/>
<dbReference type="STRING" id="7217.B3M1T6"/>
<organism evidence="12 13">
    <name type="scientific">Drosophila ananassae</name>
    <name type="common">Fruit fly</name>
    <dbReference type="NCBI Taxonomy" id="7217"/>
    <lineage>
        <taxon>Eukaryota</taxon>
        <taxon>Metazoa</taxon>
        <taxon>Ecdysozoa</taxon>
        <taxon>Arthropoda</taxon>
        <taxon>Hexapoda</taxon>
        <taxon>Insecta</taxon>
        <taxon>Pterygota</taxon>
        <taxon>Neoptera</taxon>
        <taxon>Endopterygota</taxon>
        <taxon>Diptera</taxon>
        <taxon>Brachycera</taxon>
        <taxon>Muscomorpha</taxon>
        <taxon>Ephydroidea</taxon>
        <taxon>Drosophilidae</taxon>
        <taxon>Drosophila</taxon>
        <taxon>Sophophora</taxon>
    </lineage>
</organism>
<dbReference type="InParanoid" id="B3M1T6"/>
<dbReference type="GO" id="GO:0005576">
    <property type="term" value="C:extracellular region"/>
    <property type="evidence" value="ECO:0007669"/>
    <property type="project" value="UniProtKB-SubCell"/>
</dbReference>
<dbReference type="GO" id="GO:0004252">
    <property type="term" value="F:serine-type endopeptidase activity"/>
    <property type="evidence" value="ECO:0007669"/>
    <property type="project" value="InterPro"/>
</dbReference>
<keyword evidence="9" id="KW-1015">Disulfide bond</keyword>
<evidence type="ECO:0000256" key="6">
    <source>
        <dbReference type="ARBA" id="ARBA00022801"/>
    </source>
</evidence>
<dbReference type="GO" id="GO:0016485">
    <property type="term" value="P:protein processing"/>
    <property type="evidence" value="ECO:0007669"/>
    <property type="project" value="UniProtKB-ARBA"/>
</dbReference>
<evidence type="ECO:0000313" key="13">
    <source>
        <dbReference type="Proteomes" id="UP000007801"/>
    </source>
</evidence>
<keyword evidence="6 12" id="KW-0378">Hydrolase</keyword>
<dbReference type="FunFam" id="2.40.10.10:FF:000047">
    <property type="entry name" value="Trypsin eta"/>
    <property type="match status" value="1"/>
</dbReference>
<keyword evidence="7" id="KW-0720">Serine protease</keyword>
<keyword evidence="8" id="KW-0865">Zymogen</keyword>
<dbReference type="PANTHER" id="PTHR24276:SF96">
    <property type="entry name" value="PEPTIDASE S1 DOMAIN-CONTAINING PROTEIN"/>
    <property type="match status" value="1"/>
</dbReference>
<dbReference type="PRINTS" id="PR00722">
    <property type="entry name" value="CHYMOTRYPSIN"/>
</dbReference>
<comment type="subcellular location">
    <subcellularLocation>
        <location evidence="1">Secreted</location>
    </subcellularLocation>
</comment>
<dbReference type="PANTHER" id="PTHR24276">
    <property type="entry name" value="POLYSERASE-RELATED"/>
    <property type="match status" value="1"/>
</dbReference>
<dbReference type="OrthoDB" id="60866at2759"/>
<feature type="signal peptide" evidence="10">
    <location>
        <begin position="1"/>
        <end position="23"/>
    </location>
</feature>
<keyword evidence="13" id="KW-1185">Reference proteome</keyword>
<evidence type="ECO:0000313" key="12">
    <source>
        <dbReference type="EMBL" id="EDV42196.2"/>
    </source>
</evidence>
<gene>
    <name evidence="12" type="primary">Dana\GF17130</name>
    <name evidence="12" type="synonym">dana_GLEANR_18397</name>
    <name evidence="12" type="ORF">GF17130</name>
</gene>
<evidence type="ECO:0000256" key="9">
    <source>
        <dbReference type="ARBA" id="ARBA00023157"/>
    </source>
</evidence>
<keyword evidence="4" id="KW-0645">Protease</keyword>
<accession>B3M1T6</accession>
<name>B3M1T6_DROAN</name>
<evidence type="ECO:0000256" key="1">
    <source>
        <dbReference type="ARBA" id="ARBA00004613"/>
    </source>
</evidence>
<feature type="chain" id="PRO_5006454458" description="Peptidase S1 domain-containing protein" evidence="10">
    <location>
        <begin position="24"/>
        <end position="284"/>
    </location>
</feature>